<dbReference type="Gene3D" id="1.10.1200.10">
    <property type="entry name" value="ACP-like"/>
    <property type="match status" value="1"/>
</dbReference>
<dbReference type="AlphaFoldDB" id="A0A6A6BNG8"/>
<dbReference type="InterPro" id="IPR042099">
    <property type="entry name" value="ANL_N_sf"/>
</dbReference>
<dbReference type="InterPro" id="IPR036736">
    <property type="entry name" value="ACP-like_sf"/>
</dbReference>
<name>A0A6A6BNG8_9PEZI</name>
<reference evidence="5" key="1">
    <citation type="journal article" date="2020" name="Stud. Mycol.">
        <title>101 Dothideomycetes genomes: a test case for predicting lifestyles and emergence of pathogens.</title>
        <authorList>
            <person name="Haridas S."/>
            <person name="Albert R."/>
            <person name="Binder M."/>
            <person name="Bloem J."/>
            <person name="Labutti K."/>
            <person name="Salamov A."/>
            <person name="Andreopoulos B."/>
            <person name="Baker S."/>
            <person name="Barry K."/>
            <person name="Bills G."/>
            <person name="Bluhm B."/>
            <person name="Cannon C."/>
            <person name="Castanera R."/>
            <person name="Culley D."/>
            <person name="Daum C."/>
            <person name="Ezra D."/>
            <person name="Gonzalez J."/>
            <person name="Henrissat B."/>
            <person name="Kuo A."/>
            <person name="Liang C."/>
            <person name="Lipzen A."/>
            <person name="Lutzoni F."/>
            <person name="Magnuson J."/>
            <person name="Mondo S."/>
            <person name="Nolan M."/>
            <person name="Ohm R."/>
            <person name="Pangilinan J."/>
            <person name="Park H.-J."/>
            <person name="Ramirez L."/>
            <person name="Alfaro M."/>
            <person name="Sun H."/>
            <person name="Tritt A."/>
            <person name="Yoshinaga Y."/>
            <person name="Zwiers L.-H."/>
            <person name="Turgeon B."/>
            <person name="Goodwin S."/>
            <person name="Spatafora J."/>
            <person name="Crous P."/>
            <person name="Grigoriev I."/>
        </authorList>
    </citation>
    <scope>NUCLEOTIDE SEQUENCE</scope>
    <source>
        <strain evidence="5">CBS 121167</strain>
    </source>
</reference>
<keyword evidence="6" id="KW-1185">Reference proteome</keyword>
<dbReference type="SUPFAM" id="SSF51735">
    <property type="entry name" value="NAD(P)-binding Rossmann-fold domains"/>
    <property type="match status" value="1"/>
</dbReference>
<dbReference type="InterPro" id="IPR020806">
    <property type="entry name" value="PKS_PP-bd"/>
</dbReference>
<accession>A0A6A6BNG8</accession>
<evidence type="ECO:0000259" key="4">
    <source>
        <dbReference type="PROSITE" id="PS50075"/>
    </source>
</evidence>
<protein>
    <recommendedName>
        <fullName evidence="4">Carrier domain-containing protein</fullName>
    </recommendedName>
</protein>
<dbReference type="GO" id="GO:0031177">
    <property type="term" value="F:phosphopantetheine binding"/>
    <property type="evidence" value="ECO:0007669"/>
    <property type="project" value="InterPro"/>
</dbReference>
<dbReference type="GeneID" id="54292990"/>
<dbReference type="InterPro" id="IPR020845">
    <property type="entry name" value="AMP-binding_CS"/>
</dbReference>
<dbReference type="Proteomes" id="UP000799438">
    <property type="component" value="Unassembled WGS sequence"/>
</dbReference>
<proteinExistence type="predicted"/>
<dbReference type="OrthoDB" id="429813at2759"/>
<dbReference type="PROSITE" id="PS00455">
    <property type="entry name" value="AMP_BINDING"/>
    <property type="match status" value="1"/>
</dbReference>
<feature type="compositionally biased region" description="Low complexity" evidence="3">
    <location>
        <begin position="953"/>
        <end position="983"/>
    </location>
</feature>
<dbReference type="InterPro" id="IPR000873">
    <property type="entry name" value="AMP-dep_synth/lig_dom"/>
</dbReference>
<dbReference type="PANTHER" id="PTHR44845">
    <property type="entry name" value="CARRIER DOMAIN-CONTAINING PROTEIN"/>
    <property type="match status" value="1"/>
</dbReference>
<dbReference type="PROSITE" id="PS50075">
    <property type="entry name" value="CARRIER"/>
    <property type="match status" value="1"/>
</dbReference>
<sequence length="1097" mass="119105">MLSALPAQPPHIPAHDHSAPIVAPISATIPEPCMSEPRTVDELMRSRASTDPDLPLVAYPSTGIQYVDYTARQLDTFAYRAAEKYATLIPSRTSSSQKPTVVALVGRSNLDYLITLLALSKLGHTVMFLSTRNSKEAQISLLEKTACHHMVVDSAFAGVAGALQEDKPDLHVLPITTRESYEYPLGEPIDTRMNPTFDPEQEAKNVCWIIHSSGSTGLPKPIFLTQKAVLKNYSTNMNMRGFITLPLFHAHGISSLFRTVYCKKQIHLYNAELPLTKQYLTEIIRTHDFKIFYGVPYALSLLAESAEGIELLSRFKIVMFGGSSCPDSLGHKLVAHGVNLVSHYGSTETGQLMTSFRPQGDKGWDYLRPTAAVTPFLRFEDQGSGLYECVCLEGWPSKVMTNREDGAYATKDCFTKHPTLPNAWKYYCRLDDTITLNNGEKANPLQLEGAAKESPLVADAVMFGAGRTRCGLAVVLSAEAAGMSENMIVDAVLKTVEPAHTALPAHAKIDRDMMLLLPPETQYRITDKGTVIRQAFYKQFEQEIDAMYEEKTAGTLVLSEPDLRDFVMREVAEVMEKDHSSLTDDQDFFSLGMDSLQTSRLRTTFLKQLDLGGQQLGLNCVFDYPSVSALAHHLHSLRNGADVASVSKEEEMQALIEQYSTFRDHVPQPRAVEGDYVLVTGATGSLGAHIVAQLAALPSVHKVYCLVRATSPSHALARVIKSLQARRLHPLPPAAEAKLVALPADLSRQDLGLSPDVLDALKTELSAVIHAAWSVNFNLALRSFEKDCIAGVTHLLNLCLATRSQTPASFNFCSSVSSVVNTPAAATDADADADADASSLLRVPIPESLPPTLSSAQNMGYAQSKLVAEHLVARAGSQHPTLRARVLRIGQVIGDTKHGVWSAAEAVPLMLRAAVTIGVLPTLEERVRWLPVDVVAGSCVEIGGIGAGVAANESAAPSSSSSASAVSSSSGAPTTADANAAPPSGTYNITNPRTVHWTQDVLPLLRGAGLAFEAVGTADWLETLRQGPQDPVANPPVKLLEFWERKYGDGQRRELVYRTERAEKWARGVRDAGVLDAVLVRRVLAAWRGAWGLGEGK</sequence>
<dbReference type="RefSeq" id="XP_033400496.1">
    <property type="nucleotide sequence ID" value="XM_033535496.1"/>
</dbReference>
<feature type="region of interest" description="Disordered" evidence="3">
    <location>
        <begin position="953"/>
        <end position="991"/>
    </location>
</feature>
<evidence type="ECO:0000256" key="2">
    <source>
        <dbReference type="ARBA" id="ARBA00022553"/>
    </source>
</evidence>
<dbReference type="SUPFAM" id="SSF47336">
    <property type="entry name" value="ACP-like"/>
    <property type="match status" value="1"/>
</dbReference>
<dbReference type="SMART" id="SM00823">
    <property type="entry name" value="PKS_PP"/>
    <property type="match status" value="1"/>
</dbReference>
<dbReference type="Gene3D" id="3.40.50.720">
    <property type="entry name" value="NAD(P)-binding Rossmann-like Domain"/>
    <property type="match status" value="1"/>
</dbReference>
<dbReference type="InterPro" id="IPR009081">
    <property type="entry name" value="PP-bd_ACP"/>
</dbReference>
<keyword evidence="2" id="KW-0597">Phosphoprotein</keyword>
<dbReference type="Gene3D" id="3.40.50.12780">
    <property type="entry name" value="N-terminal domain of ligase-like"/>
    <property type="match status" value="1"/>
</dbReference>
<evidence type="ECO:0000256" key="3">
    <source>
        <dbReference type="SAM" id="MobiDB-lite"/>
    </source>
</evidence>
<dbReference type="Pfam" id="PF07993">
    <property type="entry name" value="NAD_binding_4"/>
    <property type="match status" value="1"/>
</dbReference>
<feature type="domain" description="Carrier" evidence="4">
    <location>
        <begin position="561"/>
        <end position="638"/>
    </location>
</feature>
<gene>
    <name evidence="5" type="ORF">K452DRAFT_147401</name>
</gene>
<organism evidence="5 6">
    <name type="scientific">Aplosporella prunicola CBS 121167</name>
    <dbReference type="NCBI Taxonomy" id="1176127"/>
    <lineage>
        <taxon>Eukaryota</taxon>
        <taxon>Fungi</taxon>
        <taxon>Dikarya</taxon>
        <taxon>Ascomycota</taxon>
        <taxon>Pezizomycotina</taxon>
        <taxon>Dothideomycetes</taxon>
        <taxon>Dothideomycetes incertae sedis</taxon>
        <taxon>Botryosphaeriales</taxon>
        <taxon>Aplosporellaceae</taxon>
        <taxon>Aplosporella</taxon>
    </lineage>
</organism>
<evidence type="ECO:0000313" key="5">
    <source>
        <dbReference type="EMBL" id="KAF2144784.1"/>
    </source>
</evidence>
<dbReference type="InterPro" id="IPR013120">
    <property type="entry name" value="FAR_NAD-bd"/>
</dbReference>
<dbReference type="Pfam" id="PF23562">
    <property type="entry name" value="AMP-binding_C_3"/>
    <property type="match status" value="1"/>
</dbReference>
<keyword evidence="1" id="KW-0596">Phosphopantetheine</keyword>
<dbReference type="PANTHER" id="PTHR44845:SF1">
    <property type="entry name" value="L-2-AMINOADIPATE REDUCTASE"/>
    <property type="match status" value="1"/>
</dbReference>
<dbReference type="EMBL" id="ML995479">
    <property type="protein sequence ID" value="KAF2144784.1"/>
    <property type="molecule type" value="Genomic_DNA"/>
</dbReference>
<dbReference type="Pfam" id="PF00501">
    <property type="entry name" value="AMP-binding"/>
    <property type="match status" value="1"/>
</dbReference>
<evidence type="ECO:0000313" key="6">
    <source>
        <dbReference type="Proteomes" id="UP000799438"/>
    </source>
</evidence>
<dbReference type="Pfam" id="PF00550">
    <property type="entry name" value="PP-binding"/>
    <property type="match status" value="1"/>
</dbReference>
<evidence type="ECO:0000256" key="1">
    <source>
        <dbReference type="ARBA" id="ARBA00022450"/>
    </source>
</evidence>
<dbReference type="InterPro" id="IPR036291">
    <property type="entry name" value="NAD(P)-bd_dom_sf"/>
</dbReference>
<dbReference type="SUPFAM" id="SSF56801">
    <property type="entry name" value="Acetyl-CoA synthetase-like"/>
    <property type="match status" value="1"/>
</dbReference>